<keyword evidence="3" id="KW-1185">Reference proteome</keyword>
<organism evidence="2 3">
    <name type="scientific">Bombella pluederhausensis</name>
    <dbReference type="NCBI Taxonomy" id="2967336"/>
    <lineage>
        <taxon>Bacteria</taxon>
        <taxon>Pseudomonadati</taxon>
        <taxon>Pseudomonadota</taxon>
        <taxon>Alphaproteobacteria</taxon>
        <taxon>Acetobacterales</taxon>
        <taxon>Acetobacteraceae</taxon>
        <taxon>Bombella</taxon>
    </lineage>
</organism>
<evidence type="ECO:0000256" key="1">
    <source>
        <dbReference type="SAM" id="MobiDB-lite"/>
    </source>
</evidence>
<feature type="compositionally biased region" description="Basic and acidic residues" evidence="1">
    <location>
        <begin position="89"/>
        <end position="99"/>
    </location>
</feature>
<comment type="caution">
    <text evidence="2">The sequence shown here is derived from an EMBL/GenBank/DDBJ whole genome shotgun (WGS) entry which is preliminary data.</text>
</comment>
<accession>A0ABT3WID5</accession>
<gene>
    <name evidence="2" type="ORF">NQF86_05385</name>
</gene>
<sequence>MKPARHKALTSLVTLQKRSSTIARTQLARCLAEEKRIEAQIIELKTQMQENRILVSAAREEQAQDLTLWNGYRYWLPVAQEELERLEQKRAEAEQRSDSVRQTVMESVRQHEATSGLLRKDRETRMQQRQRQEQAVLDERAQYCVMAEM</sequence>
<feature type="compositionally biased region" description="Basic and acidic residues" evidence="1">
    <location>
        <begin position="108"/>
        <end position="131"/>
    </location>
</feature>
<evidence type="ECO:0000313" key="3">
    <source>
        <dbReference type="Proteomes" id="UP001165576"/>
    </source>
</evidence>
<dbReference type="RefSeq" id="WP_266116607.1">
    <property type="nucleotide sequence ID" value="NZ_JANIDY010000002.1"/>
</dbReference>
<protein>
    <recommendedName>
        <fullName evidence="4">Flagellar FliJ protein</fullName>
    </recommendedName>
</protein>
<dbReference type="EMBL" id="JANIDY010000002">
    <property type="protein sequence ID" value="MCX5618094.1"/>
    <property type="molecule type" value="Genomic_DNA"/>
</dbReference>
<dbReference type="Proteomes" id="UP001165576">
    <property type="component" value="Unassembled WGS sequence"/>
</dbReference>
<dbReference type="Gene3D" id="1.10.287.1700">
    <property type="match status" value="1"/>
</dbReference>
<reference evidence="2" key="1">
    <citation type="submission" date="2022-07" db="EMBL/GenBank/DDBJ databases">
        <title>Bombella genomes.</title>
        <authorList>
            <person name="Harer L."/>
            <person name="Styblova S."/>
            <person name="Ehrmann M."/>
        </authorList>
    </citation>
    <scope>NUCLEOTIDE SEQUENCE</scope>
    <source>
        <strain evidence="2">TMW 2.2543</strain>
    </source>
</reference>
<name>A0ABT3WID5_9PROT</name>
<dbReference type="InterPro" id="IPR053716">
    <property type="entry name" value="Flag_assembly_chemotaxis_eff"/>
</dbReference>
<evidence type="ECO:0000313" key="2">
    <source>
        <dbReference type="EMBL" id="MCX5618094.1"/>
    </source>
</evidence>
<proteinExistence type="predicted"/>
<feature type="region of interest" description="Disordered" evidence="1">
    <location>
        <begin position="89"/>
        <end position="131"/>
    </location>
</feature>
<evidence type="ECO:0008006" key="4">
    <source>
        <dbReference type="Google" id="ProtNLM"/>
    </source>
</evidence>